<protein>
    <submittedName>
        <fullName evidence="2">Uncharacterized protein</fullName>
    </submittedName>
</protein>
<dbReference type="PANTHER" id="PTHR42345:SF2">
    <property type="entry name" value="HELICASE-LIKE PROTEIN"/>
    <property type="match status" value="1"/>
</dbReference>
<evidence type="ECO:0000313" key="2">
    <source>
        <dbReference type="EMBL" id="ELR10556.1"/>
    </source>
</evidence>
<dbReference type="InParanoid" id="L8GEI0"/>
<evidence type="ECO:0000256" key="1">
    <source>
        <dbReference type="SAM" id="MobiDB-lite"/>
    </source>
</evidence>
<dbReference type="STRING" id="658429.L8GEI0"/>
<gene>
    <name evidence="2" type="ORF">GMDG_04830</name>
</gene>
<dbReference type="PANTHER" id="PTHR42345">
    <property type="entry name" value="TPR_REGION DOMAIN-CONTAINING PROTEIN"/>
    <property type="match status" value="1"/>
</dbReference>
<proteinExistence type="predicted"/>
<dbReference type="VEuPathDB" id="FungiDB:GMDG_04830"/>
<dbReference type="OrthoDB" id="5420387at2759"/>
<dbReference type="EMBL" id="GL573261">
    <property type="protein sequence ID" value="ELR10556.1"/>
    <property type="molecule type" value="Genomic_DNA"/>
</dbReference>
<reference evidence="3" key="1">
    <citation type="submission" date="2010-09" db="EMBL/GenBank/DDBJ databases">
        <title>The genome sequence of Geomyces destructans 20631-21.</title>
        <authorList>
            <consortium name="The Broad Institute Genome Sequencing Platform"/>
            <person name="Cuomo C.A."/>
            <person name="Blehert D.S."/>
            <person name="Lorch J.M."/>
            <person name="Young S.K."/>
            <person name="Zeng Q."/>
            <person name="Gargeya S."/>
            <person name="Fitzgerald M."/>
            <person name="Haas B."/>
            <person name="Abouelleil A."/>
            <person name="Alvarado L."/>
            <person name="Arachchi H.M."/>
            <person name="Berlin A."/>
            <person name="Brown A."/>
            <person name="Chapman S.B."/>
            <person name="Chen Z."/>
            <person name="Dunbar C."/>
            <person name="Freedman E."/>
            <person name="Gearin G."/>
            <person name="Gellesch M."/>
            <person name="Goldberg J."/>
            <person name="Griggs A."/>
            <person name="Gujja S."/>
            <person name="Heiman D."/>
            <person name="Howarth C."/>
            <person name="Larson L."/>
            <person name="Lui A."/>
            <person name="MacDonald P.J.P."/>
            <person name="Montmayeur A."/>
            <person name="Murphy C."/>
            <person name="Neiman D."/>
            <person name="Pearson M."/>
            <person name="Priest M."/>
            <person name="Roberts A."/>
            <person name="Saif S."/>
            <person name="Shea T."/>
            <person name="Shenoy N."/>
            <person name="Sisk P."/>
            <person name="Stolte C."/>
            <person name="Sykes S."/>
            <person name="Wortman J."/>
            <person name="Nusbaum C."/>
            <person name="Birren B."/>
        </authorList>
    </citation>
    <scope>NUCLEOTIDE SEQUENCE [LARGE SCALE GENOMIC DNA]</scope>
    <source>
        <strain evidence="3">ATCC MYA-4855 / 20631-21</strain>
    </source>
</reference>
<organism evidence="2 3">
    <name type="scientific">Pseudogymnoascus destructans (strain ATCC MYA-4855 / 20631-21)</name>
    <name type="common">Bat white-nose syndrome fungus</name>
    <name type="synonym">Geomyces destructans</name>
    <dbReference type="NCBI Taxonomy" id="658429"/>
    <lineage>
        <taxon>Eukaryota</taxon>
        <taxon>Fungi</taxon>
        <taxon>Dikarya</taxon>
        <taxon>Ascomycota</taxon>
        <taxon>Pezizomycotina</taxon>
        <taxon>Leotiomycetes</taxon>
        <taxon>Thelebolales</taxon>
        <taxon>Thelebolaceae</taxon>
        <taxon>Pseudogymnoascus</taxon>
    </lineage>
</organism>
<accession>L8GEI0</accession>
<sequence>MCIQLLQYTLLDGSQSLGTTLSFTFRHPLSSSSCPVIEIPVFPILFQWSYSQVFIPARMPSFSSLLKRSRPKRKAEHDNIANVDTSKKDRASRRLPTRGDFFRSFLGRTRSSAGPRPGADEDIQNKQAPLQSPTQGKAGNVATPTSDPNKPLPPPPPFNDSESAKQPVKADIQLKRIIQPLTLADIHKLFSGAPQFFVRSEGHHAGAPHPSVAFPWNEELEIRDLSDHGQIEEKAWGCVTTTPHIIRKQKRDAVVEQATEENGNKTPHFVPRCKERPNMLSMQGLERGTVGFQAALEVAVADALHEDKPHQDEKTLQSLRVKFLKGKKRGLRPLSEASVVSKLTEMGLAYHAKPPVSKTSVEMYTELFTQVLFPPTRVTDADDPTSFHVQIETLVSVLTEPGIWVDFSNVEWRIRLGQTLWGPSYQPDQEEEVDVDGEEEEHRHESQQFWLLLQILLSCELVVRLDAVSRSARQDPGLITAEEIQRFERDVTRPVKWSLLLARLWLENIKITQSVNQPSEQYPPEHEKRPSGWLSSIKQAVTPQHEEFDPITSHTIDFQGRRQKRQINGLIRFSRKMRWPGAERIAEKFAMDLEKGSDGTGSTLSDRASQAGTSLSMTTQRSSYFAGIGRLRRGLTMGGQPNMFHPSGWLSKSYLTGLILPGEGLSHLMMSTLLENDEVAVARLGGDANLYGGFVYSGQSFWSTACIIGRVLAAGKGASECMGWLSSPIKPKRVVEGWVSVDVELEPRSDGEEGPHAARIWKKSTVERESHVLGDGDARTILPGDFTLPPADVPDPVNLEVNLESLDLFTGLDSAESSPLEEDEPGVETAGKPNIRTYSAMLQFTVKPSDEPTKSMNFALIYDVQFVTAHPCVPSLHTQLIQSSTNPGSPAVQLDSASSGPHTLFTGHALHKSYNFSRHTLSSVVFASPAAPPPLLSLHTSSTEIFVIDCTEPDPPEVAALDAHPAQSAYVSRKRRFGSDLEMLTRAWCAEKGYNALVSRKGRNCIACSIREARALSWKIVLRFG</sequence>
<feature type="region of interest" description="Disordered" evidence="1">
    <location>
        <begin position="69"/>
        <end position="94"/>
    </location>
</feature>
<keyword evidence="3" id="KW-1185">Reference proteome</keyword>
<feature type="region of interest" description="Disordered" evidence="1">
    <location>
        <begin position="129"/>
        <end position="167"/>
    </location>
</feature>
<dbReference type="Proteomes" id="UP000011064">
    <property type="component" value="Unassembled WGS sequence"/>
</dbReference>
<evidence type="ECO:0000313" key="3">
    <source>
        <dbReference type="Proteomes" id="UP000011064"/>
    </source>
</evidence>
<dbReference type="AlphaFoldDB" id="L8GEI0"/>
<feature type="compositionally biased region" description="Polar residues" evidence="1">
    <location>
        <begin position="600"/>
        <end position="615"/>
    </location>
</feature>
<feature type="region of interest" description="Disordered" evidence="1">
    <location>
        <begin position="596"/>
        <end position="615"/>
    </location>
</feature>
<feature type="compositionally biased region" description="Basic and acidic residues" evidence="1">
    <location>
        <begin position="75"/>
        <end position="89"/>
    </location>
</feature>
<dbReference type="HOGENOM" id="CLU_003431_1_0_1"/>
<name>L8GEI0_PSED2</name>